<keyword evidence="3" id="KW-1185">Reference proteome</keyword>
<dbReference type="AlphaFoldDB" id="A0A366D0M5"/>
<dbReference type="EMBL" id="QNRE01000018">
    <property type="protein sequence ID" value="RBO83591.1"/>
    <property type="molecule type" value="Genomic_DNA"/>
</dbReference>
<proteinExistence type="predicted"/>
<gene>
    <name evidence="2" type="ORF">DFR74_11815</name>
</gene>
<dbReference type="SUPFAM" id="SSF81301">
    <property type="entry name" value="Nucleotidyltransferase"/>
    <property type="match status" value="1"/>
</dbReference>
<reference evidence="2 3" key="1">
    <citation type="submission" date="2018-06" db="EMBL/GenBank/DDBJ databases">
        <title>Genomic Encyclopedia of Type Strains, Phase IV (KMG-IV): sequencing the most valuable type-strain genomes for metagenomic binning, comparative biology and taxonomic classification.</title>
        <authorList>
            <person name="Goeker M."/>
        </authorList>
    </citation>
    <scope>NUCLEOTIDE SEQUENCE [LARGE SCALE GENOMIC DNA]</scope>
    <source>
        <strain evidence="2 3">DSM 44599</strain>
    </source>
</reference>
<name>A0A366D0M5_9NOCA</name>
<evidence type="ECO:0008006" key="4">
    <source>
        <dbReference type="Google" id="ProtNLM"/>
    </source>
</evidence>
<evidence type="ECO:0000256" key="1">
    <source>
        <dbReference type="SAM" id="MobiDB-lite"/>
    </source>
</evidence>
<dbReference type="STRING" id="1210090.GCA_001613185_04122"/>
<organism evidence="2 3">
    <name type="scientific">Nocardia puris</name>
    <dbReference type="NCBI Taxonomy" id="208602"/>
    <lineage>
        <taxon>Bacteria</taxon>
        <taxon>Bacillati</taxon>
        <taxon>Actinomycetota</taxon>
        <taxon>Actinomycetes</taxon>
        <taxon>Mycobacteriales</taxon>
        <taxon>Nocardiaceae</taxon>
        <taxon>Nocardia</taxon>
    </lineage>
</organism>
<feature type="region of interest" description="Disordered" evidence="1">
    <location>
        <begin position="213"/>
        <end position="239"/>
    </location>
</feature>
<dbReference type="InterPro" id="IPR043519">
    <property type="entry name" value="NT_sf"/>
</dbReference>
<comment type="caution">
    <text evidence="2">The sequence shown here is derived from an EMBL/GenBank/DDBJ whole genome shotgun (WGS) entry which is preliminary data.</text>
</comment>
<sequence length="239" mass="26217">MTDELFAAAAAIRVEFASDGYGLAYGSHASGLAGPTSDLDLVLIGRRRLESTRMRALTHRVVWLHHIFGLDLDTEVAYRTKLFATYKDVDAAVELRCFDRIDGRLVAGPVIAEPWWLNSTGFGRRLLLNAFTSEHVFLGGDVHRYRLDRNRAENGIAQLAASILGSHSLSISEAVEALCRSATGAYGKDFLGYTPTAHLRSVVAAGIAAFDAARRPRDPRDQRGRRQPDHTESRAITGP</sequence>
<evidence type="ECO:0000313" key="3">
    <source>
        <dbReference type="Proteomes" id="UP000252586"/>
    </source>
</evidence>
<feature type="compositionally biased region" description="Basic and acidic residues" evidence="1">
    <location>
        <begin position="213"/>
        <end position="233"/>
    </location>
</feature>
<dbReference type="Proteomes" id="UP000252586">
    <property type="component" value="Unassembled WGS sequence"/>
</dbReference>
<accession>A0A366D0M5</accession>
<evidence type="ECO:0000313" key="2">
    <source>
        <dbReference type="EMBL" id="RBO83591.1"/>
    </source>
</evidence>
<protein>
    <recommendedName>
        <fullName evidence="4">Nucleotidyltransferase-like protein</fullName>
    </recommendedName>
</protein>